<accession>A0A2N8PNB6</accession>
<reference evidence="2" key="1">
    <citation type="submission" date="2015-09" db="EMBL/GenBank/DDBJ databases">
        <authorList>
            <person name="Graham D.E."/>
            <person name="Mahan K.M."/>
            <person name="Klingeman D.M."/>
            <person name="Fida T."/>
            <person name="Giannone R.J."/>
            <person name="Hettich R.L."/>
            <person name="Parry R.J."/>
            <person name="Spain J.C."/>
        </authorList>
    </citation>
    <scope>NUCLEOTIDE SEQUENCE [LARGE SCALE GENOMIC DNA]</scope>
    <source>
        <strain evidence="2">JCM 4701</strain>
    </source>
</reference>
<gene>
    <name evidence="1" type="ORF">AOB60_18900</name>
</gene>
<protein>
    <submittedName>
        <fullName evidence="1">Uncharacterized protein</fullName>
    </submittedName>
</protein>
<organism evidence="1 2">
    <name type="scientific">Streptomyces noursei</name>
    <name type="common">Streptomyces albulus</name>
    <dbReference type="NCBI Taxonomy" id="1971"/>
    <lineage>
        <taxon>Bacteria</taxon>
        <taxon>Bacillati</taxon>
        <taxon>Actinomycetota</taxon>
        <taxon>Actinomycetes</taxon>
        <taxon>Kitasatosporales</taxon>
        <taxon>Streptomycetaceae</taxon>
        <taxon>Streptomyces</taxon>
    </lineage>
</organism>
<evidence type="ECO:0000313" key="1">
    <source>
        <dbReference type="EMBL" id="PNE42514.1"/>
    </source>
</evidence>
<comment type="caution">
    <text evidence="1">The sequence shown here is derived from an EMBL/GenBank/DDBJ whole genome shotgun (WGS) entry which is preliminary data.</text>
</comment>
<proteinExistence type="predicted"/>
<name>A0A2N8PNB6_STRNR</name>
<dbReference type="EMBL" id="LJSN01000002">
    <property type="protein sequence ID" value="PNE42514.1"/>
    <property type="molecule type" value="Genomic_DNA"/>
</dbReference>
<sequence>MAINYNGVDDVMHRIASLFLPLLRLLFPGGGRHRAVTPTPAAAYGGAGPAAVAPLRGRVRPLEPLRGEDAHLVRPYVLSEAEFQERRLRRGPRRALWLAAHGVDVGPRDLRGMAVAA</sequence>
<dbReference type="Proteomes" id="UP000236047">
    <property type="component" value="Unassembled WGS sequence"/>
</dbReference>
<keyword evidence="2" id="KW-1185">Reference proteome</keyword>
<dbReference type="AlphaFoldDB" id="A0A2N8PNB6"/>
<evidence type="ECO:0000313" key="2">
    <source>
        <dbReference type="Proteomes" id="UP000236047"/>
    </source>
</evidence>